<dbReference type="SUPFAM" id="SSF53850">
    <property type="entry name" value="Periplasmic binding protein-like II"/>
    <property type="match status" value="1"/>
</dbReference>
<evidence type="ECO:0008006" key="3">
    <source>
        <dbReference type="Google" id="ProtNLM"/>
    </source>
</evidence>
<comment type="caution">
    <text evidence="1">The sequence shown here is derived from an EMBL/GenBank/DDBJ whole genome shotgun (WGS) entry which is preliminary data.</text>
</comment>
<name>A0AAE3FHY6_9BACT</name>
<dbReference type="Proteomes" id="UP001139365">
    <property type="component" value="Unassembled WGS sequence"/>
</dbReference>
<reference evidence="1 2" key="1">
    <citation type="submission" date="2022-03" db="EMBL/GenBank/DDBJ databases">
        <title>Metagenome-assembled genomes from swine fecal metagenomes.</title>
        <authorList>
            <person name="Holman D.B."/>
            <person name="Kommadath A."/>
        </authorList>
    </citation>
    <scope>NUCLEOTIDE SEQUENCE [LARGE SCALE GENOMIC DNA]</scope>
    <source>
        <strain evidence="1">SUG147</strain>
    </source>
</reference>
<dbReference type="AlphaFoldDB" id="A0AAE3FHY6"/>
<accession>A0AAE3FHY6</accession>
<dbReference type="EMBL" id="JALEMU010000134">
    <property type="protein sequence ID" value="MCI5756312.1"/>
    <property type="molecule type" value="Genomic_DNA"/>
</dbReference>
<protein>
    <recommendedName>
        <fullName evidence="3">Prephenate dehydratase</fullName>
    </recommendedName>
</protein>
<gene>
    <name evidence="1" type="ORF">MR241_08490</name>
</gene>
<evidence type="ECO:0000313" key="2">
    <source>
        <dbReference type="Proteomes" id="UP001139365"/>
    </source>
</evidence>
<proteinExistence type="predicted"/>
<sequence>MVYDRKNIILGNLSRISREQTHLIERREAHIGELADFLCDEAGEDEIFFRDRGFREAYRKLVSDAGCVCSGYAAETGKESTEKTGRALSAYMRASLCRRLTDGLDIRGVQAAGTYFDEISTLEDDTVSYMRSSYADEAFARFSEYMTDPKAIYGYDFSEVCDNVYYERSEYCILPIENTTDGRLAGFRRLMMKYGLKTVMLTRVEDPQETGATVFALLKRCITVPSHGEKKFLEIRVTAHDIQALLCAADGCGMKLSAITAVPDSPDGYDLVFTVSEEGICGFLSYLLLEYDDITVTGFAGMI</sequence>
<evidence type="ECO:0000313" key="1">
    <source>
        <dbReference type="EMBL" id="MCI5756312.1"/>
    </source>
</evidence>
<organism evidence="1 2">
    <name type="scientific">Candidatus Colimorpha enterica</name>
    <dbReference type="NCBI Taxonomy" id="3083063"/>
    <lineage>
        <taxon>Bacteria</taxon>
        <taxon>Pseudomonadati</taxon>
        <taxon>Bacteroidota</taxon>
        <taxon>Bacteroidia</taxon>
        <taxon>Bacteroidales</taxon>
        <taxon>Candidatus Colimorpha</taxon>
    </lineage>
</organism>